<dbReference type="Pfam" id="PF02309">
    <property type="entry name" value="AUX_IAA"/>
    <property type="match status" value="1"/>
</dbReference>
<dbReference type="PANTHER" id="PTHR13360:SF1">
    <property type="entry name" value="ACTIVATING SIGNAL COINTEGRATOR 1 COMPLEX SUBUNIT 1"/>
    <property type="match status" value="1"/>
</dbReference>
<evidence type="ECO:0000256" key="3">
    <source>
        <dbReference type="ARBA" id="ARBA00022491"/>
    </source>
</evidence>
<dbReference type="SUPFAM" id="SSF54791">
    <property type="entry name" value="Eukaryotic type KH-domain (KH-domain type I)"/>
    <property type="match status" value="1"/>
</dbReference>
<name>A0AAV6I4F8_9ERIC</name>
<keyword evidence="5 8" id="KW-0804">Transcription</keyword>
<evidence type="ECO:0000259" key="10">
    <source>
        <dbReference type="PROSITE" id="PS51745"/>
    </source>
</evidence>
<organism evidence="11 12">
    <name type="scientific">Rhododendron griersonianum</name>
    <dbReference type="NCBI Taxonomy" id="479676"/>
    <lineage>
        <taxon>Eukaryota</taxon>
        <taxon>Viridiplantae</taxon>
        <taxon>Streptophyta</taxon>
        <taxon>Embryophyta</taxon>
        <taxon>Tracheophyta</taxon>
        <taxon>Spermatophyta</taxon>
        <taxon>Magnoliopsida</taxon>
        <taxon>eudicotyledons</taxon>
        <taxon>Gunneridae</taxon>
        <taxon>Pentapetalae</taxon>
        <taxon>asterids</taxon>
        <taxon>Ericales</taxon>
        <taxon>Ericaceae</taxon>
        <taxon>Ericoideae</taxon>
        <taxon>Rhodoreae</taxon>
        <taxon>Rhododendron</taxon>
    </lineage>
</organism>
<protein>
    <recommendedName>
        <fullName evidence="8">Auxin-responsive protein</fullName>
    </recommendedName>
</protein>
<dbReference type="Gene3D" id="3.90.1140.10">
    <property type="entry name" value="Cyclic phosphodiesterase"/>
    <property type="match status" value="1"/>
</dbReference>
<feature type="region of interest" description="Disordered" evidence="9">
    <location>
        <begin position="571"/>
        <end position="599"/>
    </location>
</feature>
<dbReference type="InterPro" id="IPR053793">
    <property type="entry name" value="PB1-like"/>
</dbReference>
<keyword evidence="6 8" id="KW-0539">Nucleus</keyword>
<dbReference type="PROSITE" id="PS51745">
    <property type="entry name" value="PB1"/>
    <property type="match status" value="1"/>
</dbReference>
<comment type="subcellular location">
    <subcellularLocation>
        <location evidence="1 8">Nucleus</location>
    </subcellularLocation>
</comment>
<evidence type="ECO:0000256" key="8">
    <source>
        <dbReference type="RuleBase" id="RU004549"/>
    </source>
</evidence>
<dbReference type="InterPro" id="IPR019510">
    <property type="entry name" value="AKAP7-like_phosphoesterase"/>
</dbReference>
<proteinExistence type="inferred from homology"/>
<reference evidence="11" key="1">
    <citation type="submission" date="2020-08" db="EMBL/GenBank/DDBJ databases">
        <title>Plant Genome Project.</title>
        <authorList>
            <person name="Zhang R.-G."/>
        </authorList>
    </citation>
    <scope>NUCLEOTIDE SEQUENCE</scope>
    <source>
        <strain evidence="11">WSP0</strain>
        <tissue evidence="11">Leaf</tissue>
    </source>
</reference>
<dbReference type="GO" id="GO:0003723">
    <property type="term" value="F:RNA binding"/>
    <property type="evidence" value="ECO:0007669"/>
    <property type="project" value="InterPro"/>
</dbReference>
<dbReference type="Gene3D" id="3.10.20.90">
    <property type="entry name" value="Phosphatidylinositol 3-kinase Catalytic Subunit, Chain A, domain 1"/>
    <property type="match status" value="1"/>
</dbReference>
<evidence type="ECO:0000256" key="6">
    <source>
        <dbReference type="ARBA" id="ARBA00023242"/>
    </source>
</evidence>
<sequence length="827" mass="91656">MSRPLEQDYIGLSEASSLDRSPTEAEKENVLNLKETELRLGLPGSESPERKAGPGVSLFGKDKEEKTNGYYSLSPLKNFSSGSKRGFSDAIDGSGKWVFSVNGGSEADLGKNGSENKNTQKPCLDGSNMKEVVSHVEEKKTQVSPVKQLGSAPPAAKAQVVGWPPVRSFRKNTMATNLTKKSDDDGKSGSGCLYVKVSMDGAPYLRKVDLKTYSNYRELSSALEKMFSCFTIGQCGSHGLSESHLKDLLHGSEYVLTYEDKDGDWMLVGDVPWEMFIDSCKRMRIMKGSEAIGLASLPMCSKGHGEVQEPQLSTWKTKKAIILKKAKGFCFWECRDLSCQWKVGGPKDRLCVMDLKSQKTVNPIWRPVCTQSSSSQDCSVKQLQAGFEDLHDLDGGRKVEDEIQVQEVNYSISSSSLDAQHTLDDGEAANEPADPILGPRSFQDNSQGRAPEGGSAPSDEKHSISVKVCGMSINLHIKQKRGSTQKSIEEEIGVKIIFPSSKEEDFIVIEGISAAVVTRASERIQVIIDEAVKSPSLEYSHFVSLPLAIHLELVDKLLNFQKSILGSSNAYQNENLDSDANGDTSEEKDKGQESDRGSDVAVKLKVEDDNDHVKVDNDHVKVDITNIRRVSYPTRASKPSDLRIEKSIFIEPKMMHLTILMLKLWNKDRVDAAAEVLQTVSSEVLEALRQEPVSVRLKGLECMRGTLAEARVVYIPVEEIGGKGRLSRACQIIFDAFVKAGLVLDKDGEQKLKLHATVMNARHRKRGRWTKKLDSFDARAIFKQFGSEEWGDYLIREAHLSQRFVYDENGYYHCCASIPFPVTMQVD</sequence>
<dbReference type="InterPro" id="IPR009210">
    <property type="entry name" value="ASCC1"/>
</dbReference>
<dbReference type="SUPFAM" id="SSF54277">
    <property type="entry name" value="CAD &amp; PB1 domains"/>
    <property type="match status" value="1"/>
</dbReference>
<comment type="function">
    <text evidence="8">Aux/IAA proteins are short-lived transcriptional factors that function as repressors of early auxin response genes at low auxin concentrations.</text>
</comment>
<dbReference type="PANTHER" id="PTHR13360">
    <property type="entry name" value="ACTIVATING SIGNAL COINTEGRATOR 1 COMPLEX SUBUNIT 1"/>
    <property type="match status" value="1"/>
</dbReference>
<gene>
    <name evidence="11" type="ORF">RHGRI_035313</name>
</gene>
<feature type="compositionally biased region" description="Basic and acidic residues" evidence="9">
    <location>
        <begin position="21"/>
        <end position="38"/>
    </location>
</feature>
<dbReference type="InterPro" id="IPR009097">
    <property type="entry name" value="Cyclic_Pdiesterase"/>
</dbReference>
<keyword evidence="4 8" id="KW-0805">Transcription regulation</keyword>
<dbReference type="InterPro" id="IPR036612">
    <property type="entry name" value="KH_dom_type_1_sf"/>
</dbReference>
<dbReference type="Pfam" id="PF10469">
    <property type="entry name" value="AKAP7_NLS"/>
    <property type="match status" value="1"/>
</dbReference>
<dbReference type="SUPFAM" id="SSF55144">
    <property type="entry name" value="LigT-like"/>
    <property type="match status" value="1"/>
</dbReference>
<keyword evidence="3 8" id="KW-0678">Repressor</keyword>
<comment type="caution">
    <text evidence="11">The sequence shown here is derived from an EMBL/GenBank/DDBJ whole genome shotgun (WGS) entry which is preliminary data.</text>
</comment>
<evidence type="ECO:0000313" key="12">
    <source>
        <dbReference type="Proteomes" id="UP000823749"/>
    </source>
</evidence>
<feature type="region of interest" description="Disordered" evidence="9">
    <location>
        <begin position="1"/>
        <end position="64"/>
    </location>
</feature>
<dbReference type="GO" id="GO:0005634">
    <property type="term" value="C:nucleus"/>
    <property type="evidence" value="ECO:0007669"/>
    <property type="project" value="UniProtKB-SubCell"/>
</dbReference>
<dbReference type="FunFam" id="3.10.20.90:FF:000078">
    <property type="entry name" value="Auxin-responsive protein"/>
    <property type="match status" value="1"/>
</dbReference>
<feature type="domain" description="PB1" evidence="10">
    <location>
        <begin position="192"/>
        <end position="288"/>
    </location>
</feature>
<dbReference type="AlphaFoldDB" id="A0AAV6I4F8"/>
<dbReference type="GO" id="GO:0006307">
    <property type="term" value="P:DNA alkylation repair"/>
    <property type="evidence" value="ECO:0007669"/>
    <property type="project" value="InterPro"/>
</dbReference>
<evidence type="ECO:0000256" key="7">
    <source>
        <dbReference type="ARBA" id="ARBA00023294"/>
    </source>
</evidence>
<comment type="similarity">
    <text evidence="2 8">Belongs to the Aux/IAA family.</text>
</comment>
<dbReference type="EMBL" id="JACTNZ010000012">
    <property type="protein sequence ID" value="KAG5523456.1"/>
    <property type="molecule type" value="Genomic_DNA"/>
</dbReference>
<evidence type="ECO:0000256" key="5">
    <source>
        <dbReference type="ARBA" id="ARBA00023163"/>
    </source>
</evidence>
<accession>A0AAV6I4F8</accession>
<feature type="compositionally biased region" description="Basic and acidic residues" evidence="9">
    <location>
        <begin position="585"/>
        <end position="599"/>
    </location>
</feature>
<keyword evidence="12" id="KW-1185">Reference proteome</keyword>
<evidence type="ECO:0000256" key="9">
    <source>
        <dbReference type="SAM" id="MobiDB-lite"/>
    </source>
</evidence>
<dbReference type="Gene3D" id="3.30.1370.10">
    <property type="entry name" value="K Homology domain, type 1"/>
    <property type="match status" value="1"/>
</dbReference>
<dbReference type="Proteomes" id="UP000823749">
    <property type="component" value="Chromosome 12"/>
</dbReference>
<evidence type="ECO:0000256" key="1">
    <source>
        <dbReference type="ARBA" id="ARBA00004123"/>
    </source>
</evidence>
<dbReference type="GO" id="GO:0009734">
    <property type="term" value="P:auxin-activated signaling pathway"/>
    <property type="evidence" value="ECO:0007669"/>
    <property type="project" value="UniProtKB-UniRule"/>
</dbReference>
<comment type="subunit">
    <text evidence="8">Homodimers and heterodimers.</text>
</comment>
<evidence type="ECO:0000256" key="4">
    <source>
        <dbReference type="ARBA" id="ARBA00023015"/>
    </source>
</evidence>
<dbReference type="InterPro" id="IPR033389">
    <property type="entry name" value="AUX/IAA_dom"/>
</dbReference>
<feature type="region of interest" description="Disordered" evidence="9">
    <location>
        <begin position="425"/>
        <end position="461"/>
    </location>
</feature>
<dbReference type="GO" id="GO:0006355">
    <property type="term" value="P:regulation of DNA-templated transcription"/>
    <property type="evidence" value="ECO:0007669"/>
    <property type="project" value="TreeGrafter"/>
</dbReference>
<evidence type="ECO:0000313" key="11">
    <source>
        <dbReference type="EMBL" id="KAG5523456.1"/>
    </source>
</evidence>
<keyword evidence="7 8" id="KW-0927">Auxin signaling pathway</keyword>
<evidence type="ECO:0000256" key="2">
    <source>
        <dbReference type="ARBA" id="ARBA00006728"/>
    </source>
</evidence>
<dbReference type="Pfam" id="PF00013">
    <property type="entry name" value="KH_1"/>
    <property type="match status" value="1"/>
</dbReference>
<dbReference type="InterPro" id="IPR004088">
    <property type="entry name" value="KH_dom_type_1"/>
</dbReference>